<keyword evidence="10" id="KW-0482">Metalloprotease</keyword>
<dbReference type="InterPro" id="IPR007863">
    <property type="entry name" value="Peptidase_M16_C"/>
</dbReference>
<proteinExistence type="inferred from homology"/>
<dbReference type="EMBL" id="FORX01000001">
    <property type="protein sequence ID" value="SFI98507.1"/>
    <property type="molecule type" value="Genomic_DNA"/>
</dbReference>
<evidence type="ECO:0000259" key="16">
    <source>
        <dbReference type="Pfam" id="PF00675"/>
    </source>
</evidence>
<dbReference type="EC" id="3.4.24.55" evidence="4"/>
<keyword evidence="8" id="KW-0378">Hydrolase</keyword>
<evidence type="ECO:0000313" key="21">
    <source>
        <dbReference type="Proteomes" id="UP000198635"/>
    </source>
</evidence>
<dbReference type="GO" id="GO:0046872">
    <property type="term" value="F:metal ion binding"/>
    <property type="evidence" value="ECO:0007669"/>
    <property type="project" value="UniProtKB-KW"/>
</dbReference>
<dbReference type="InterPro" id="IPR050626">
    <property type="entry name" value="Peptidase_M16"/>
</dbReference>
<dbReference type="GO" id="GO:0006508">
    <property type="term" value="P:proteolysis"/>
    <property type="evidence" value="ECO:0007669"/>
    <property type="project" value="UniProtKB-KW"/>
</dbReference>
<dbReference type="STRING" id="52560.SAMN04488082_10127"/>
<dbReference type="Pfam" id="PF00675">
    <property type="entry name" value="Peptidase_M16"/>
    <property type="match status" value="1"/>
</dbReference>
<keyword evidence="7" id="KW-0479">Metal-binding</keyword>
<keyword evidence="21" id="KW-1185">Reference proteome</keyword>
<feature type="domain" description="Peptidase M16 N-terminal" evidence="16">
    <location>
        <begin position="43"/>
        <end position="180"/>
    </location>
</feature>
<dbReference type="FunFam" id="3.30.830.10:FF:000012">
    <property type="entry name" value="Protease 3"/>
    <property type="match status" value="1"/>
</dbReference>
<dbReference type="InterPro" id="IPR054734">
    <property type="entry name" value="PqqF-like_C_4"/>
</dbReference>
<evidence type="ECO:0000256" key="10">
    <source>
        <dbReference type="ARBA" id="ARBA00023049"/>
    </source>
</evidence>
<dbReference type="PROSITE" id="PS00143">
    <property type="entry name" value="INSULINASE"/>
    <property type="match status" value="1"/>
</dbReference>
<feature type="domain" description="Coenzyme PQQ synthesis protein F-like C-terminal lobe" evidence="19">
    <location>
        <begin position="762"/>
        <end position="857"/>
    </location>
</feature>
<evidence type="ECO:0000256" key="8">
    <source>
        <dbReference type="ARBA" id="ARBA00022801"/>
    </source>
</evidence>
<dbReference type="AlphaFoldDB" id="A0A1I3MND1"/>
<dbReference type="RefSeq" id="WP_092372134.1">
    <property type="nucleotide sequence ID" value="NZ_FORX01000001.1"/>
</dbReference>
<evidence type="ECO:0000256" key="1">
    <source>
        <dbReference type="ARBA" id="ARBA00001947"/>
    </source>
</evidence>
<dbReference type="GO" id="GO:0005737">
    <property type="term" value="C:cytoplasm"/>
    <property type="evidence" value="ECO:0007669"/>
    <property type="project" value="UniProtKB-ARBA"/>
</dbReference>
<evidence type="ECO:0000256" key="13">
    <source>
        <dbReference type="ARBA" id="ARBA00033450"/>
    </source>
</evidence>
<dbReference type="OrthoDB" id="9811314at2"/>
<organism evidence="20 21">
    <name type="scientific">Desulfomicrobium apsheronum</name>
    <dbReference type="NCBI Taxonomy" id="52560"/>
    <lineage>
        <taxon>Bacteria</taxon>
        <taxon>Pseudomonadati</taxon>
        <taxon>Thermodesulfobacteriota</taxon>
        <taxon>Desulfovibrionia</taxon>
        <taxon>Desulfovibrionales</taxon>
        <taxon>Desulfomicrobiaceae</taxon>
        <taxon>Desulfomicrobium</taxon>
    </lineage>
</organism>
<dbReference type="GO" id="GO:0004222">
    <property type="term" value="F:metalloendopeptidase activity"/>
    <property type="evidence" value="ECO:0007669"/>
    <property type="project" value="UniProtKB-EC"/>
</dbReference>
<dbReference type="Pfam" id="PF16187">
    <property type="entry name" value="Peptidase_M16_M"/>
    <property type="match status" value="1"/>
</dbReference>
<evidence type="ECO:0000256" key="11">
    <source>
        <dbReference type="ARBA" id="ARBA00029597"/>
    </source>
</evidence>
<dbReference type="PANTHER" id="PTHR43690:SF18">
    <property type="entry name" value="INSULIN-DEGRADING ENZYME-RELATED"/>
    <property type="match status" value="1"/>
</dbReference>
<dbReference type="Proteomes" id="UP000198635">
    <property type="component" value="Unassembled WGS sequence"/>
</dbReference>
<feature type="domain" description="Peptidase M16 C-terminal" evidence="17">
    <location>
        <begin position="203"/>
        <end position="382"/>
    </location>
</feature>
<dbReference type="Pfam" id="PF22456">
    <property type="entry name" value="PqqF-like_C_4"/>
    <property type="match status" value="1"/>
</dbReference>
<dbReference type="NCBIfam" id="NF011681">
    <property type="entry name" value="PRK15101.1"/>
    <property type="match status" value="1"/>
</dbReference>
<dbReference type="SUPFAM" id="SSF63411">
    <property type="entry name" value="LuxS/MPP-like metallohydrolase"/>
    <property type="match status" value="4"/>
</dbReference>
<evidence type="ECO:0000256" key="14">
    <source>
        <dbReference type="RuleBase" id="RU004447"/>
    </source>
</evidence>
<evidence type="ECO:0000256" key="5">
    <source>
        <dbReference type="ARBA" id="ARBA00017565"/>
    </source>
</evidence>
<dbReference type="PANTHER" id="PTHR43690">
    <property type="entry name" value="NARDILYSIN"/>
    <property type="match status" value="1"/>
</dbReference>
<keyword evidence="9" id="KW-0862">Zinc</keyword>
<evidence type="ECO:0000256" key="4">
    <source>
        <dbReference type="ARBA" id="ARBA00012449"/>
    </source>
</evidence>
<dbReference type="InterPro" id="IPR032632">
    <property type="entry name" value="Peptidase_M16_M"/>
</dbReference>
<evidence type="ECO:0000256" key="6">
    <source>
        <dbReference type="ARBA" id="ARBA00022670"/>
    </source>
</evidence>
<dbReference type="InterPro" id="IPR001431">
    <property type="entry name" value="Pept_M16_Zn_BS"/>
</dbReference>
<feature type="domain" description="Peptidase M16 middle/third" evidence="18">
    <location>
        <begin position="388"/>
        <end position="659"/>
    </location>
</feature>
<accession>A0A1I3MND1</accession>
<keyword evidence="15" id="KW-0732">Signal</keyword>
<dbReference type="InterPro" id="IPR011249">
    <property type="entry name" value="Metalloenz_LuxS/M16"/>
</dbReference>
<evidence type="ECO:0000256" key="2">
    <source>
        <dbReference type="ARBA" id="ARBA00002184"/>
    </source>
</evidence>
<evidence type="ECO:0000256" key="9">
    <source>
        <dbReference type="ARBA" id="ARBA00022833"/>
    </source>
</evidence>
<dbReference type="InterPro" id="IPR011765">
    <property type="entry name" value="Pept_M16_N"/>
</dbReference>
<evidence type="ECO:0000313" key="20">
    <source>
        <dbReference type="EMBL" id="SFI98507.1"/>
    </source>
</evidence>
<evidence type="ECO:0000256" key="12">
    <source>
        <dbReference type="ARBA" id="ARBA00031184"/>
    </source>
</evidence>
<comment type="function">
    <text evidence="2">Endopeptidase that degrades small peptides of less than 7 kDa, such as glucagon and insulin.</text>
</comment>
<evidence type="ECO:0000256" key="3">
    <source>
        <dbReference type="ARBA" id="ARBA00007261"/>
    </source>
</evidence>
<feature type="signal peptide" evidence="15">
    <location>
        <begin position="1"/>
        <end position="19"/>
    </location>
</feature>
<keyword evidence="6 20" id="KW-0645">Protease</keyword>
<reference evidence="21" key="1">
    <citation type="submission" date="2016-10" db="EMBL/GenBank/DDBJ databases">
        <authorList>
            <person name="Varghese N."/>
            <person name="Submissions S."/>
        </authorList>
    </citation>
    <scope>NUCLEOTIDE SEQUENCE [LARGE SCALE GENOMIC DNA]</scope>
    <source>
        <strain evidence="21">DSM 5918</strain>
    </source>
</reference>
<evidence type="ECO:0000256" key="7">
    <source>
        <dbReference type="ARBA" id="ARBA00022723"/>
    </source>
</evidence>
<protein>
    <recommendedName>
        <fullName evidence="5">Protease 3</fullName>
        <ecNumber evidence="4">3.4.24.55</ecNumber>
    </recommendedName>
    <alternativeName>
        <fullName evidence="13">Pitrilysin</fullName>
    </alternativeName>
    <alternativeName>
        <fullName evidence="12">Protease III</fullName>
    </alternativeName>
    <alternativeName>
        <fullName evidence="11">Protease pi</fullName>
    </alternativeName>
</protein>
<dbReference type="Pfam" id="PF05193">
    <property type="entry name" value="Peptidase_M16_C"/>
    <property type="match status" value="1"/>
</dbReference>
<evidence type="ECO:0000259" key="18">
    <source>
        <dbReference type="Pfam" id="PF16187"/>
    </source>
</evidence>
<name>A0A1I3MND1_9BACT</name>
<comment type="cofactor">
    <cofactor evidence="1">
        <name>Zn(2+)</name>
        <dbReference type="ChEBI" id="CHEBI:29105"/>
    </cofactor>
</comment>
<feature type="chain" id="PRO_5011504428" description="Protease 3" evidence="15">
    <location>
        <begin position="20"/>
        <end position="946"/>
    </location>
</feature>
<evidence type="ECO:0000259" key="17">
    <source>
        <dbReference type="Pfam" id="PF05193"/>
    </source>
</evidence>
<evidence type="ECO:0000259" key="19">
    <source>
        <dbReference type="Pfam" id="PF22456"/>
    </source>
</evidence>
<sequence>MPILRFVLFFLFITTQALAAQVRVSDTDYRAYRTLTLDSGLEVLLVQDERASKAAAALALPVGSLDNPDSQPGLAHYLEHMLFLGSKSYPGPEEYQSFITRNGGQTNAATGYTSTTYMMEVDPPAFAEALRRMADTLAHPRLDPVYADKERNAVNAEMESKKHSDGRRLAMLTLSTLNPEHPGTRFTGGNLETLSDKPGSLLHEELVRFHATWYSANLMKGVLYGPRSLDELEALARRELAVIPDRQAKVAVPTVPPATDAEKGVIIGVRPVRETRSLSIDFALPQTLDDYRTKPLQVVSAVLGTETSHSLIEVLRDKGLALSLSAGGDTTSLRNGVTLSLFVQLTEEGDRRRDEVLATIFAYFDLLRTQGLDQAYFDQLQRIWDMEFRFAPLTSGFDYVASAARRMLLHPIEDVNFGFYRLDSYDREAVNTVTQALRPENARIFQVGPDQPVDREAFFYQTPYSTRPVQADDIARWAELSAGMDLRLPDLNPFLPDDFSLVAPKGDARPRELADRPGLSLWYANSAFRQEPRAILMTRLQSTRFASTIEQTALQGVLLELWDQKQAGLRYQAIEAGLGLSISGDEGIVIRIDGFSQHQTDLLPRVLGFLKQEVTPEDFEQAKAEQLRDLANMEKQGLFGQAMGAMRNLLKTPSWDHRAIEEATKGLTLKDFSQYLSAVRRDMRFTVFGFGNVTEDDLQRLTADLEQFVGPEAGAPPTATRIAPRQGVAADYRKHSVLEDSALVELFLDPAPGPRSKARMLLLEGLLSPRFFNRLRTEEQLGYVATTFPVMFAHNAGIGFGVQSPVQGTAGLADRFESFYFHALAQMRAVTKEEFAGVRQGVLASLTKSPDTLEEEFGWLETDLRLGNRDFDSLDRLVDALKAISLPEVIRSYETMVIGPGGTRALIQIQGSRFDDFGWARKTNARPVKEPEDFHKLMGLQRYQGL</sequence>
<dbReference type="Gene3D" id="3.30.830.10">
    <property type="entry name" value="Metalloenzyme, LuxS/M16 peptidase-like"/>
    <property type="match status" value="4"/>
</dbReference>
<gene>
    <name evidence="20" type="ORF">SAMN04488082_10127</name>
</gene>
<evidence type="ECO:0000256" key="15">
    <source>
        <dbReference type="SAM" id="SignalP"/>
    </source>
</evidence>
<comment type="similarity">
    <text evidence="3 14">Belongs to the peptidase M16 family.</text>
</comment>